<feature type="non-terminal residue" evidence="15">
    <location>
        <position position="223"/>
    </location>
</feature>
<dbReference type="PANTHER" id="PTHR45767:SF2">
    <property type="entry name" value="FORKHEAD BOX PROTEIN O"/>
    <property type="match status" value="1"/>
</dbReference>
<evidence type="ECO:0000256" key="13">
    <source>
        <dbReference type="SAM" id="MobiDB-lite"/>
    </source>
</evidence>
<evidence type="ECO:0000256" key="1">
    <source>
        <dbReference type="ARBA" id="ARBA00004123"/>
    </source>
</evidence>
<dbReference type="Pfam" id="PF00250">
    <property type="entry name" value="Forkhead"/>
    <property type="match status" value="1"/>
</dbReference>
<evidence type="ECO:0000256" key="7">
    <source>
        <dbReference type="ARBA" id="ARBA00023159"/>
    </source>
</evidence>
<keyword evidence="7" id="KW-0010">Activator</keyword>
<dbReference type="InterPro" id="IPR036390">
    <property type="entry name" value="WH_DNA-bd_sf"/>
</dbReference>
<keyword evidence="6 12" id="KW-0238">DNA-binding</keyword>
<keyword evidence="3" id="KW-0217">Developmental protein</keyword>
<evidence type="ECO:0000256" key="2">
    <source>
        <dbReference type="ARBA" id="ARBA00004496"/>
    </source>
</evidence>
<keyword evidence="9 12" id="KW-0539">Nucleus</keyword>
<dbReference type="SUPFAM" id="SSF46785">
    <property type="entry name" value="Winged helix' DNA-binding domain"/>
    <property type="match status" value="1"/>
</dbReference>
<evidence type="ECO:0000313" key="15">
    <source>
        <dbReference type="EMBL" id="KAK7076193.1"/>
    </source>
</evidence>
<evidence type="ECO:0000256" key="3">
    <source>
        <dbReference type="ARBA" id="ARBA00022473"/>
    </source>
</evidence>
<accession>A0AAN9A640</accession>
<evidence type="ECO:0000256" key="8">
    <source>
        <dbReference type="ARBA" id="ARBA00023163"/>
    </source>
</evidence>
<dbReference type="GO" id="GO:0000981">
    <property type="term" value="F:DNA-binding transcription factor activity, RNA polymerase II-specific"/>
    <property type="evidence" value="ECO:0007669"/>
    <property type="project" value="TreeGrafter"/>
</dbReference>
<keyword evidence="10" id="KW-0131">Cell cycle</keyword>
<evidence type="ECO:0000256" key="10">
    <source>
        <dbReference type="ARBA" id="ARBA00023306"/>
    </source>
</evidence>
<comment type="subcellular location">
    <subcellularLocation>
        <location evidence="2">Cytoplasm</location>
    </subcellularLocation>
    <subcellularLocation>
        <location evidence="1 12">Nucleus</location>
    </subcellularLocation>
</comment>
<comment type="subunit">
    <text evidence="11">Interacts with melt.</text>
</comment>
<dbReference type="Proteomes" id="UP001381693">
    <property type="component" value="Unassembled WGS sequence"/>
</dbReference>
<reference evidence="15 16" key="1">
    <citation type="submission" date="2023-11" db="EMBL/GenBank/DDBJ databases">
        <title>Halocaridina rubra genome assembly.</title>
        <authorList>
            <person name="Smith C."/>
        </authorList>
    </citation>
    <scope>NUCLEOTIDE SEQUENCE [LARGE SCALE GENOMIC DNA]</scope>
    <source>
        <strain evidence="15">EP-1</strain>
        <tissue evidence="15">Whole</tissue>
    </source>
</reference>
<dbReference type="InterPro" id="IPR001766">
    <property type="entry name" value="Fork_head_dom"/>
</dbReference>
<evidence type="ECO:0000256" key="9">
    <source>
        <dbReference type="ARBA" id="ARBA00023242"/>
    </source>
</evidence>
<evidence type="ECO:0000313" key="16">
    <source>
        <dbReference type="Proteomes" id="UP001381693"/>
    </source>
</evidence>
<dbReference type="PROSITE" id="PS50039">
    <property type="entry name" value="FORK_HEAD_3"/>
    <property type="match status" value="1"/>
</dbReference>
<dbReference type="PANTHER" id="PTHR45767">
    <property type="entry name" value="FORKHEAD BOX PROTEIN O"/>
    <property type="match status" value="1"/>
</dbReference>
<sequence>MDARSGFFALVKEEPLGDHDMDTTPVALPPTSVGMGGHTPPGGNGTHVGGGGPQTLSGMPLTPVTPTSHAPPPPPLRRLEIDPNFEPVARSRSNTWPLHVPEGYMESEDPSAVTAEGPVPVDQVRGAPGTLGGPGDPVGGPPKKNTSRRNPWGNMSYADLIAQAIMSSPDGRATLSQIYDWMVQNVPYFKDKGDSNSSAGWKVRIEDRCAITLLTTPYRVPLE</sequence>
<feature type="region of interest" description="Disordered" evidence="13">
    <location>
        <begin position="16"/>
        <end position="54"/>
    </location>
</feature>
<feature type="domain" description="Fork-head" evidence="14">
    <location>
        <begin position="152"/>
        <end position="223"/>
    </location>
</feature>
<feature type="DNA-binding region" description="Fork-head" evidence="12">
    <location>
        <begin position="152"/>
        <end position="223"/>
    </location>
</feature>
<evidence type="ECO:0000259" key="14">
    <source>
        <dbReference type="PROSITE" id="PS50039"/>
    </source>
</evidence>
<dbReference type="Gene3D" id="1.10.10.10">
    <property type="entry name" value="Winged helix-like DNA-binding domain superfamily/Winged helix DNA-binding domain"/>
    <property type="match status" value="1"/>
</dbReference>
<organism evidence="15 16">
    <name type="scientific">Halocaridina rubra</name>
    <name type="common">Hawaiian red shrimp</name>
    <dbReference type="NCBI Taxonomy" id="373956"/>
    <lineage>
        <taxon>Eukaryota</taxon>
        <taxon>Metazoa</taxon>
        <taxon>Ecdysozoa</taxon>
        <taxon>Arthropoda</taxon>
        <taxon>Crustacea</taxon>
        <taxon>Multicrustacea</taxon>
        <taxon>Malacostraca</taxon>
        <taxon>Eumalacostraca</taxon>
        <taxon>Eucarida</taxon>
        <taxon>Decapoda</taxon>
        <taxon>Pleocyemata</taxon>
        <taxon>Caridea</taxon>
        <taxon>Atyoidea</taxon>
        <taxon>Atyidae</taxon>
        <taxon>Halocaridina</taxon>
    </lineage>
</organism>
<dbReference type="GO" id="GO:0000978">
    <property type="term" value="F:RNA polymerase II cis-regulatory region sequence-specific DNA binding"/>
    <property type="evidence" value="ECO:0007669"/>
    <property type="project" value="TreeGrafter"/>
</dbReference>
<keyword evidence="4" id="KW-0963">Cytoplasm</keyword>
<feature type="compositionally biased region" description="Gly residues" evidence="13">
    <location>
        <begin position="129"/>
        <end position="138"/>
    </location>
</feature>
<evidence type="ECO:0000256" key="11">
    <source>
        <dbReference type="ARBA" id="ARBA00038846"/>
    </source>
</evidence>
<gene>
    <name evidence="15" type="primary">FOXO6_1</name>
    <name evidence="15" type="ORF">SK128_021912</name>
</gene>
<dbReference type="CDD" id="cd20032">
    <property type="entry name" value="FH_FOXO"/>
    <property type="match status" value="1"/>
</dbReference>
<comment type="caution">
    <text evidence="15">The sequence shown here is derived from an EMBL/GenBank/DDBJ whole genome shotgun (WGS) entry which is preliminary data.</text>
</comment>
<keyword evidence="8" id="KW-0804">Transcription</keyword>
<keyword evidence="5" id="KW-0805">Transcription regulation</keyword>
<dbReference type="GO" id="GO:0005634">
    <property type="term" value="C:nucleus"/>
    <property type="evidence" value="ECO:0007669"/>
    <property type="project" value="UniProtKB-SubCell"/>
</dbReference>
<feature type="compositionally biased region" description="Gly residues" evidence="13">
    <location>
        <begin position="34"/>
        <end position="53"/>
    </location>
</feature>
<dbReference type="EMBL" id="JAXCGZ010009792">
    <property type="protein sequence ID" value="KAK7076193.1"/>
    <property type="molecule type" value="Genomic_DNA"/>
</dbReference>
<protein>
    <submittedName>
        <fullName evidence="15">FORKHEAD</fullName>
    </submittedName>
</protein>
<evidence type="ECO:0000256" key="4">
    <source>
        <dbReference type="ARBA" id="ARBA00022490"/>
    </source>
</evidence>
<feature type="region of interest" description="Disordered" evidence="13">
    <location>
        <begin position="127"/>
        <end position="151"/>
    </location>
</feature>
<dbReference type="SMART" id="SM00339">
    <property type="entry name" value="FH"/>
    <property type="match status" value="1"/>
</dbReference>
<evidence type="ECO:0000256" key="12">
    <source>
        <dbReference type="PROSITE-ProRule" id="PRU00089"/>
    </source>
</evidence>
<evidence type="ECO:0000256" key="5">
    <source>
        <dbReference type="ARBA" id="ARBA00023015"/>
    </source>
</evidence>
<dbReference type="InterPro" id="IPR036388">
    <property type="entry name" value="WH-like_DNA-bd_sf"/>
</dbReference>
<evidence type="ECO:0000256" key="6">
    <source>
        <dbReference type="ARBA" id="ARBA00023125"/>
    </source>
</evidence>
<keyword evidence="16" id="KW-1185">Reference proteome</keyword>
<dbReference type="AlphaFoldDB" id="A0AAN9A640"/>
<name>A0AAN9A640_HALRR</name>
<proteinExistence type="predicted"/>
<dbReference type="GO" id="GO:0005737">
    <property type="term" value="C:cytoplasm"/>
    <property type="evidence" value="ECO:0007669"/>
    <property type="project" value="UniProtKB-SubCell"/>
</dbReference>